<gene>
    <name evidence="5" type="ORF">HaLaN_26734</name>
</gene>
<evidence type="ECO:0000313" key="5">
    <source>
        <dbReference type="EMBL" id="GFH28266.1"/>
    </source>
</evidence>
<dbReference type="GO" id="GO:0005524">
    <property type="term" value="F:ATP binding"/>
    <property type="evidence" value="ECO:0007669"/>
    <property type="project" value="UniProtKB-UniRule"/>
</dbReference>
<accession>A0A6A0A6U3</accession>
<evidence type="ECO:0000313" key="6">
    <source>
        <dbReference type="Proteomes" id="UP000485058"/>
    </source>
</evidence>
<evidence type="ECO:0000259" key="4">
    <source>
        <dbReference type="PROSITE" id="PS50067"/>
    </source>
</evidence>
<keyword evidence="1 2" id="KW-0505">Motor protein</keyword>
<feature type="binding site" evidence="2">
    <location>
        <begin position="205"/>
        <end position="212"/>
    </location>
    <ligand>
        <name>ATP</name>
        <dbReference type="ChEBI" id="CHEBI:30616"/>
    </ligand>
</feature>
<dbReference type="Proteomes" id="UP000485058">
    <property type="component" value="Unassembled WGS sequence"/>
</dbReference>
<dbReference type="SUPFAM" id="SSF52540">
    <property type="entry name" value="P-loop containing nucleoside triphosphate hydrolases"/>
    <property type="match status" value="1"/>
</dbReference>
<organism evidence="5 6">
    <name type="scientific">Haematococcus lacustris</name>
    <name type="common">Green alga</name>
    <name type="synonym">Haematococcus pluvialis</name>
    <dbReference type="NCBI Taxonomy" id="44745"/>
    <lineage>
        <taxon>Eukaryota</taxon>
        <taxon>Viridiplantae</taxon>
        <taxon>Chlorophyta</taxon>
        <taxon>core chlorophytes</taxon>
        <taxon>Chlorophyceae</taxon>
        <taxon>CS clade</taxon>
        <taxon>Chlamydomonadales</taxon>
        <taxon>Haematococcaceae</taxon>
        <taxon>Haematococcus</taxon>
    </lineage>
</organism>
<keyword evidence="2" id="KW-0547">Nucleotide-binding</keyword>
<keyword evidence="6" id="KW-1185">Reference proteome</keyword>
<evidence type="ECO:0000256" key="1">
    <source>
        <dbReference type="ARBA" id="ARBA00023175"/>
    </source>
</evidence>
<dbReference type="InterPro" id="IPR036961">
    <property type="entry name" value="Kinesin_motor_dom_sf"/>
</dbReference>
<dbReference type="GO" id="GO:0003777">
    <property type="term" value="F:microtubule motor activity"/>
    <property type="evidence" value="ECO:0007669"/>
    <property type="project" value="InterPro"/>
</dbReference>
<dbReference type="SMART" id="SM00129">
    <property type="entry name" value="KISc"/>
    <property type="match status" value="1"/>
</dbReference>
<dbReference type="InterPro" id="IPR031852">
    <property type="entry name" value="Vik1/Cik1_MT-bd"/>
</dbReference>
<dbReference type="GO" id="GO:0008017">
    <property type="term" value="F:microtubule binding"/>
    <property type="evidence" value="ECO:0007669"/>
    <property type="project" value="InterPro"/>
</dbReference>
<protein>
    <recommendedName>
        <fullName evidence="4">Kinesin motor domain-containing protein</fullName>
    </recommendedName>
</protein>
<feature type="domain" description="Kinesin motor" evidence="4">
    <location>
        <begin position="123"/>
        <end position="303"/>
    </location>
</feature>
<keyword evidence="3" id="KW-0175">Coiled coil</keyword>
<dbReference type="GO" id="GO:0007018">
    <property type="term" value="P:microtubule-based movement"/>
    <property type="evidence" value="ECO:0007669"/>
    <property type="project" value="InterPro"/>
</dbReference>
<dbReference type="InterPro" id="IPR027417">
    <property type="entry name" value="P-loop_NTPase"/>
</dbReference>
<dbReference type="Gene3D" id="3.40.850.10">
    <property type="entry name" value="Kinesin motor domain"/>
    <property type="match status" value="1"/>
</dbReference>
<proteinExistence type="inferred from homology"/>
<evidence type="ECO:0000256" key="3">
    <source>
        <dbReference type="SAM" id="Coils"/>
    </source>
</evidence>
<dbReference type="PANTHER" id="PTHR47972">
    <property type="entry name" value="KINESIN-LIKE PROTEIN KLP-3"/>
    <property type="match status" value="1"/>
</dbReference>
<dbReference type="Pfam" id="PF16796">
    <property type="entry name" value="Microtub_bd"/>
    <property type="match status" value="1"/>
</dbReference>
<dbReference type="PROSITE" id="PS50067">
    <property type="entry name" value="KINESIN_MOTOR_2"/>
    <property type="match status" value="1"/>
</dbReference>
<comment type="caution">
    <text evidence="5">The sequence shown here is derived from an EMBL/GenBank/DDBJ whole genome shotgun (WGS) entry which is preliminary data.</text>
</comment>
<dbReference type="InterPro" id="IPR027640">
    <property type="entry name" value="Kinesin-like_fam"/>
</dbReference>
<comment type="similarity">
    <text evidence="2">Belongs to the TRAFAC class myosin-kinesin ATPase superfamily. Kinesin family.</text>
</comment>
<feature type="coiled-coil region" evidence="3">
    <location>
        <begin position="5"/>
        <end position="109"/>
    </location>
</feature>
<dbReference type="PANTHER" id="PTHR47972:SF16">
    <property type="entry name" value="KINESIN-LIKE PROTEIN"/>
    <property type="match status" value="1"/>
</dbReference>
<evidence type="ECO:0000256" key="2">
    <source>
        <dbReference type="PROSITE-ProRule" id="PRU00283"/>
    </source>
</evidence>
<name>A0A6A0A6U3_HAELA</name>
<dbReference type="AlphaFoldDB" id="A0A6A0A6U3"/>
<sequence length="303" mass="34709">MQRVERAKEQEVVELRGKLEAAQGDVRGQLKTKDDKISEILEELASISALYSEAKEQVEQAKNDERELEELREMKSDIERKDKQQAAIIEHQAKRLEELEKLYRDEQVARKRAFNTMEDMKGKIRVFCRVRPILPFEFEKGQTFALNLPDELTVTHPWKDEKKHREYGFDQVFPPGCSQDQVFEDTRHLVQSAVDGYNVCIFAYGQTGSGKTFTIYGNEREPGLTPRGVSELFKIINRDSGKYTFSVTCFMLELYQDSLMDLLLPPQPKGRGGQVADLPKLDIKKDPKGLVTVAGATIVETLY</sequence>
<dbReference type="EMBL" id="BLLF01003808">
    <property type="protein sequence ID" value="GFH28266.1"/>
    <property type="molecule type" value="Genomic_DNA"/>
</dbReference>
<keyword evidence="2" id="KW-0067">ATP-binding</keyword>
<reference evidence="5 6" key="1">
    <citation type="submission" date="2020-02" db="EMBL/GenBank/DDBJ databases">
        <title>Draft genome sequence of Haematococcus lacustris strain NIES-144.</title>
        <authorList>
            <person name="Morimoto D."/>
            <person name="Nakagawa S."/>
            <person name="Yoshida T."/>
            <person name="Sawayama S."/>
        </authorList>
    </citation>
    <scope>NUCLEOTIDE SEQUENCE [LARGE SCALE GENOMIC DNA]</scope>
    <source>
        <strain evidence="5 6">NIES-144</strain>
    </source>
</reference>
<dbReference type="InterPro" id="IPR001752">
    <property type="entry name" value="Kinesin_motor_dom"/>
</dbReference>